<dbReference type="SMART" id="SM00530">
    <property type="entry name" value="HTH_XRE"/>
    <property type="match status" value="1"/>
</dbReference>
<keyword evidence="3" id="KW-1185">Reference proteome</keyword>
<reference evidence="3" key="1">
    <citation type="submission" date="2017-08" db="EMBL/GenBank/DDBJ databases">
        <authorList>
            <person name="Varghese N."/>
            <person name="Submissions S."/>
        </authorList>
    </citation>
    <scope>NUCLEOTIDE SEQUENCE [LARGE SCALE GENOMIC DNA]</scope>
    <source>
        <strain evidence="3">JC22</strain>
    </source>
</reference>
<dbReference type="InterPro" id="IPR010982">
    <property type="entry name" value="Lambda_DNA-bd_dom_sf"/>
</dbReference>
<dbReference type="GO" id="GO:0003677">
    <property type="term" value="F:DNA binding"/>
    <property type="evidence" value="ECO:0007669"/>
    <property type="project" value="InterPro"/>
</dbReference>
<dbReference type="Gene3D" id="1.10.260.40">
    <property type="entry name" value="lambda repressor-like DNA-binding domains"/>
    <property type="match status" value="1"/>
</dbReference>
<gene>
    <name evidence="2" type="ORF">SAMN05880501_107197</name>
</gene>
<dbReference type="AlphaFoldDB" id="A0A285SXQ1"/>
<evidence type="ECO:0000259" key="1">
    <source>
        <dbReference type="PROSITE" id="PS50943"/>
    </source>
</evidence>
<sequence length="77" mass="8893">MYNEELFIDNFAKEIRRKRKEKSLSLNELEEITGISASLIARIENKQSKNLGITVSFKLSNILKINILQIIEASKQK</sequence>
<evidence type="ECO:0000313" key="2">
    <source>
        <dbReference type="EMBL" id="SOC13474.1"/>
    </source>
</evidence>
<feature type="domain" description="HTH cro/C1-type" evidence="1">
    <location>
        <begin position="15"/>
        <end position="70"/>
    </location>
</feature>
<dbReference type="PROSITE" id="PS50943">
    <property type="entry name" value="HTH_CROC1"/>
    <property type="match status" value="1"/>
</dbReference>
<proteinExistence type="predicted"/>
<evidence type="ECO:0000313" key="3">
    <source>
        <dbReference type="Proteomes" id="UP000219636"/>
    </source>
</evidence>
<dbReference type="InterPro" id="IPR001387">
    <property type="entry name" value="Cro/C1-type_HTH"/>
</dbReference>
<name>A0A285SXQ1_9BACL</name>
<protein>
    <submittedName>
        <fullName evidence="2">Helix-turn-helix protein</fullName>
    </submittedName>
</protein>
<dbReference type="Pfam" id="PF01381">
    <property type="entry name" value="HTH_3"/>
    <property type="match status" value="1"/>
</dbReference>
<accession>A0A285SXQ1</accession>
<dbReference type="SUPFAM" id="SSF47413">
    <property type="entry name" value="lambda repressor-like DNA-binding domains"/>
    <property type="match status" value="1"/>
</dbReference>
<dbReference type="CDD" id="cd00093">
    <property type="entry name" value="HTH_XRE"/>
    <property type="match status" value="1"/>
</dbReference>
<dbReference type="Proteomes" id="UP000219636">
    <property type="component" value="Unassembled WGS sequence"/>
</dbReference>
<dbReference type="EMBL" id="OBMQ01000007">
    <property type="protein sequence ID" value="SOC13474.1"/>
    <property type="molecule type" value="Genomic_DNA"/>
</dbReference>
<organism evidence="2 3">
    <name type="scientific">Ureibacillus xyleni</name>
    <dbReference type="NCBI Taxonomy" id="614648"/>
    <lineage>
        <taxon>Bacteria</taxon>
        <taxon>Bacillati</taxon>
        <taxon>Bacillota</taxon>
        <taxon>Bacilli</taxon>
        <taxon>Bacillales</taxon>
        <taxon>Caryophanaceae</taxon>
        <taxon>Ureibacillus</taxon>
    </lineage>
</organism>